<dbReference type="Proteomes" id="UP000597989">
    <property type="component" value="Unassembled WGS sequence"/>
</dbReference>
<dbReference type="CDD" id="cd06558">
    <property type="entry name" value="crotonase-like"/>
    <property type="match status" value="1"/>
</dbReference>
<evidence type="ECO:0000313" key="3">
    <source>
        <dbReference type="Proteomes" id="UP000597989"/>
    </source>
</evidence>
<reference evidence="2 3" key="1">
    <citation type="journal article" date="2014" name="Int. J. Syst. Evol. Microbiol.">
        <title>Complete genome sequence of Corynebacterium casei LMG S-19264T (=DSM 44701T), isolated from a smear-ripened cheese.</title>
        <authorList>
            <consortium name="US DOE Joint Genome Institute (JGI-PGF)"/>
            <person name="Walter F."/>
            <person name="Albersmeier A."/>
            <person name="Kalinowski J."/>
            <person name="Ruckert C."/>
        </authorList>
    </citation>
    <scope>NUCLEOTIDE SEQUENCE [LARGE SCALE GENOMIC DNA]</scope>
    <source>
        <strain evidence="2 3">CGMCC 4.7206</strain>
    </source>
</reference>
<dbReference type="InterPro" id="IPR029045">
    <property type="entry name" value="ClpP/crotonase-like_dom_sf"/>
</dbReference>
<dbReference type="PANTHER" id="PTHR11941:SF54">
    <property type="entry name" value="ENOYL-COA HYDRATASE, MITOCHONDRIAL"/>
    <property type="match status" value="1"/>
</dbReference>
<dbReference type="AlphaFoldDB" id="A0A917JVY0"/>
<protein>
    <submittedName>
        <fullName evidence="1 2">Enoyl-CoA hydratase</fullName>
    </submittedName>
</protein>
<evidence type="ECO:0000313" key="1">
    <source>
        <dbReference type="EMBL" id="GAA0502843.1"/>
    </source>
</evidence>
<dbReference type="Proteomes" id="UP001500220">
    <property type="component" value="Unassembled WGS sequence"/>
</dbReference>
<dbReference type="InterPro" id="IPR001753">
    <property type="entry name" value="Enoyl-CoA_hydra/iso"/>
</dbReference>
<proteinExistence type="predicted"/>
<dbReference type="PANTHER" id="PTHR11941">
    <property type="entry name" value="ENOYL-COA HYDRATASE-RELATED"/>
    <property type="match status" value="1"/>
</dbReference>
<evidence type="ECO:0000313" key="2">
    <source>
        <dbReference type="EMBL" id="GGI88737.1"/>
    </source>
</evidence>
<dbReference type="GO" id="GO:0006635">
    <property type="term" value="P:fatty acid beta-oxidation"/>
    <property type="evidence" value="ECO:0007669"/>
    <property type="project" value="TreeGrafter"/>
</dbReference>
<dbReference type="EMBL" id="BMMT01000008">
    <property type="protein sequence ID" value="GGI88737.1"/>
    <property type="molecule type" value="Genomic_DNA"/>
</dbReference>
<dbReference type="GO" id="GO:0003824">
    <property type="term" value="F:catalytic activity"/>
    <property type="evidence" value="ECO:0007669"/>
    <property type="project" value="UniProtKB-ARBA"/>
</dbReference>
<gene>
    <name evidence="1" type="ORF">GCM10009545_00540</name>
    <name evidence="2" type="ORF">GCM10011581_27300</name>
</gene>
<dbReference type="SUPFAM" id="SSF52096">
    <property type="entry name" value="ClpP/crotonase"/>
    <property type="match status" value="1"/>
</dbReference>
<reference evidence="2" key="3">
    <citation type="submission" date="2020-09" db="EMBL/GenBank/DDBJ databases">
        <authorList>
            <person name="Sun Q."/>
            <person name="Zhou Y."/>
        </authorList>
    </citation>
    <scope>NUCLEOTIDE SEQUENCE</scope>
    <source>
        <strain evidence="2">CGMCC 4.7206</strain>
    </source>
</reference>
<reference evidence="1" key="4">
    <citation type="submission" date="2023-12" db="EMBL/GenBank/DDBJ databases">
        <authorList>
            <person name="Sun Q."/>
            <person name="Inoue M."/>
        </authorList>
    </citation>
    <scope>NUCLEOTIDE SEQUENCE</scope>
    <source>
        <strain evidence="1">JCM 10664</strain>
    </source>
</reference>
<accession>A0A917JVY0</accession>
<name>A0A917JVY0_9PSEU</name>
<organism evidence="2 3">
    <name type="scientific">Saccharopolyspora thermophila</name>
    <dbReference type="NCBI Taxonomy" id="89367"/>
    <lineage>
        <taxon>Bacteria</taxon>
        <taxon>Bacillati</taxon>
        <taxon>Actinomycetota</taxon>
        <taxon>Actinomycetes</taxon>
        <taxon>Pseudonocardiales</taxon>
        <taxon>Pseudonocardiaceae</taxon>
        <taxon>Saccharopolyspora</taxon>
    </lineage>
</organism>
<dbReference type="Gene3D" id="3.90.226.10">
    <property type="entry name" value="2-enoyl-CoA Hydratase, Chain A, domain 1"/>
    <property type="match status" value="1"/>
</dbReference>
<dbReference type="Pfam" id="PF00378">
    <property type="entry name" value="ECH_1"/>
    <property type="match status" value="1"/>
</dbReference>
<reference evidence="1 4" key="2">
    <citation type="journal article" date="2019" name="Int. J. Syst. Evol. Microbiol.">
        <title>The Global Catalogue of Microorganisms (GCM) 10K type strain sequencing project: providing services to taxonomists for standard genome sequencing and annotation.</title>
        <authorList>
            <consortium name="The Broad Institute Genomics Platform"/>
            <consortium name="The Broad Institute Genome Sequencing Center for Infectious Disease"/>
            <person name="Wu L."/>
            <person name="Ma J."/>
        </authorList>
    </citation>
    <scope>NUCLEOTIDE SEQUENCE [LARGE SCALE GENOMIC DNA]</scope>
    <source>
        <strain evidence="1 4">JCM 10664</strain>
    </source>
</reference>
<dbReference type="EMBL" id="BAAAHC010000001">
    <property type="protein sequence ID" value="GAA0502843.1"/>
    <property type="molecule type" value="Genomic_DNA"/>
</dbReference>
<comment type="caution">
    <text evidence="2">The sequence shown here is derived from an EMBL/GenBank/DDBJ whole genome shotgun (WGS) entry which is preliminary data.</text>
</comment>
<keyword evidence="4" id="KW-1185">Reference proteome</keyword>
<sequence length="228" mass="24018">MLRCTRPVPAVLVLDLDRPERHNAFDAALVAALLEQLVEAAADEVLRAVVIGSTSRGRFCAGADLSVSDEERRGVSDGLYALYERMLRLPIPVVVAVDGAAVGGGAQLALAADVRLGSPQARFRFAGPGHGLSVGPWGLPSTVGRRALELVLSQRFVPADEAAAIGLLDRVVDDPHAAAVDLAASVAQLDRDAVRRAKEHVVAGERLVERLAAERAANTAVFDGAVRR</sequence>
<evidence type="ECO:0000313" key="4">
    <source>
        <dbReference type="Proteomes" id="UP001500220"/>
    </source>
</evidence>